<dbReference type="Proteomes" id="UP000000305">
    <property type="component" value="Unassembled WGS sequence"/>
</dbReference>
<keyword evidence="2" id="KW-1185">Reference proteome</keyword>
<dbReference type="PhylomeDB" id="E9GJA9"/>
<gene>
    <name evidence="1" type="ORF">DAPPUDRAFT_318602</name>
</gene>
<evidence type="ECO:0000313" key="1">
    <source>
        <dbReference type="EMBL" id="EFX80416.1"/>
    </source>
</evidence>
<dbReference type="HOGENOM" id="CLU_714269_0_0_1"/>
<dbReference type="PANTHER" id="PTHR23263:SF124">
    <property type="entry name" value="SMALL PROLINE-RICH PROTEIN 3"/>
    <property type="match status" value="1"/>
</dbReference>
<name>E9GJA9_DAPPU</name>
<dbReference type="InParanoid" id="E9GJA9"/>
<dbReference type="AlphaFoldDB" id="E9GJA9"/>
<protein>
    <submittedName>
        <fullName evidence="1">Uncharacterized protein</fullName>
    </submittedName>
</protein>
<organism evidence="1 2">
    <name type="scientific">Daphnia pulex</name>
    <name type="common">Water flea</name>
    <dbReference type="NCBI Taxonomy" id="6669"/>
    <lineage>
        <taxon>Eukaryota</taxon>
        <taxon>Metazoa</taxon>
        <taxon>Ecdysozoa</taxon>
        <taxon>Arthropoda</taxon>
        <taxon>Crustacea</taxon>
        <taxon>Branchiopoda</taxon>
        <taxon>Diplostraca</taxon>
        <taxon>Cladocera</taxon>
        <taxon>Anomopoda</taxon>
        <taxon>Daphniidae</taxon>
        <taxon>Daphnia</taxon>
    </lineage>
</organism>
<accession>E9GJA9</accession>
<proteinExistence type="predicted"/>
<dbReference type="KEGG" id="dpx:DAPPUDRAFT_318602"/>
<evidence type="ECO:0000313" key="2">
    <source>
        <dbReference type="Proteomes" id="UP000000305"/>
    </source>
</evidence>
<dbReference type="PANTHER" id="PTHR23263">
    <property type="entry name" value="SMALL PROLINE-RICH PROTEIN"/>
    <property type="match status" value="1"/>
</dbReference>
<reference evidence="1 2" key="1">
    <citation type="journal article" date="2011" name="Science">
        <title>The ecoresponsive genome of Daphnia pulex.</title>
        <authorList>
            <person name="Colbourne J.K."/>
            <person name="Pfrender M.E."/>
            <person name="Gilbert D."/>
            <person name="Thomas W.K."/>
            <person name="Tucker A."/>
            <person name="Oakley T.H."/>
            <person name="Tokishita S."/>
            <person name="Aerts A."/>
            <person name="Arnold G.J."/>
            <person name="Basu M.K."/>
            <person name="Bauer D.J."/>
            <person name="Caceres C.E."/>
            <person name="Carmel L."/>
            <person name="Casola C."/>
            <person name="Choi J.H."/>
            <person name="Detter J.C."/>
            <person name="Dong Q."/>
            <person name="Dusheyko S."/>
            <person name="Eads B.D."/>
            <person name="Frohlich T."/>
            <person name="Geiler-Samerotte K.A."/>
            <person name="Gerlach D."/>
            <person name="Hatcher P."/>
            <person name="Jogdeo S."/>
            <person name="Krijgsveld J."/>
            <person name="Kriventseva E.V."/>
            <person name="Kultz D."/>
            <person name="Laforsch C."/>
            <person name="Lindquist E."/>
            <person name="Lopez J."/>
            <person name="Manak J.R."/>
            <person name="Muller J."/>
            <person name="Pangilinan J."/>
            <person name="Patwardhan R.P."/>
            <person name="Pitluck S."/>
            <person name="Pritham E.J."/>
            <person name="Rechtsteiner A."/>
            <person name="Rho M."/>
            <person name="Rogozin I.B."/>
            <person name="Sakarya O."/>
            <person name="Salamov A."/>
            <person name="Schaack S."/>
            <person name="Shapiro H."/>
            <person name="Shiga Y."/>
            <person name="Skalitzky C."/>
            <person name="Smith Z."/>
            <person name="Souvorov A."/>
            <person name="Sung W."/>
            <person name="Tang Z."/>
            <person name="Tsuchiya D."/>
            <person name="Tu H."/>
            <person name="Vos H."/>
            <person name="Wang M."/>
            <person name="Wolf Y.I."/>
            <person name="Yamagata H."/>
            <person name="Yamada T."/>
            <person name="Ye Y."/>
            <person name="Shaw J.R."/>
            <person name="Andrews J."/>
            <person name="Crease T.J."/>
            <person name="Tang H."/>
            <person name="Lucas S.M."/>
            <person name="Robertson H.M."/>
            <person name="Bork P."/>
            <person name="Koonin E.V."/>
            <person name="Zdobnov E.M."/>
            <person name="Grigoriev I.V."/>
            <person name="Lynch M."/>
            <person name="Boore J.L."/>
        </authorList>
    </citation>
    <scope>NUCLEOTIDE SEQUENCE [LARGE SCALE GENOMIC DNA]</scope>
</reference>
<dbReference type="EMBL" id="GL732547">
    <property type="protein sequence ID" value="EFX80416.1"/>
    <property type="molecule type" value="Genomic_DNA"/>
</dbReference>
<sequence>MAINHRFHHVFRYSPSSIFSAVIVTQGYLSEVKPFGAVDGRKSVTTHHEVTIGTHCQIELCNKLLQQTPQDLLAVPVVHSYVTLECLKLNLEFNLQTGRPVCMSFTLEGHGDHSVKLSCGGVEVGNVNLQKERPVCMSFILEGQGDHYLKRAMQWGRGWTHPLQKEKIVSFTFEGHGDHYVKCVMWCRGWVRTGRIASLSRSCLVKHGVVDGWVDHCTDVSWVWRIPNRNANALLLNNNIGNNRYYITKAPGYYPEAPVTTPTPVTFSTKTGEYYTEAPKYYSAPIYTAKTETVEHYAAPTYYTEASPSHYVEQKCYTDSPVYYTPNGIFVQIYVPILEATTSVALHTDISWSLDEILFHGWRNKGVHGSHCVWTLHRNLLKEEMSS</sequence>